<evidence type="ECO:0000256" key="4">
    <source>
        <dbReference type="PROSITE-ProRule" id="PRU00042"/>
    </source>
</evidence>
<comment type="subcellular location">
    <subcellularLocation>
        <location evidence="1">Nucleus</location>
    </subcellularLocation>
</comment>
<keyword evidence="3" id="KW-0539">Nucleus</keyword>
<dbReference type="PROSITE" id="PS00028">
    <property type="entry name" value="ZINC_FINGER_C2H2_1"/>
    <property type="match status" value="1"/>
</dbReference>
<evidence type="ECO:0000256" key="1">
    <source>
        <dbReference type="ARBA" id="ARBA00004123"/>
    </source>
</evidence>
<reference evidence="7 8" key="1">
    <citation type="submission" date="2023-04" db="EMBL/GenBank/DDBJ databases">
        <title>Genome of Basidiobolus ranarum AG-B5.</title>
        <authorList>
            <person name="Stajich J.E."/>
            <person name="Carter-House D."/>
            <person name="Gryganskyi A."/>
        </authorList>
    </citation>
    <scope>NUCLEOTIDE SEQUENCE [LARGE SCALE GENOMIC DNA]</scope>
    <source>
        <strain evidence="7 8">AG-B5</strain>
    </source>
</reference>
<dbReference type="InterPro" id="IPR035979">
    <property type="entry name" value="RBD_domain_sf"/>
</dbReference>
<dbReference type="InterPro" id="IPR013087">
    <property type="entry name" value="Znf_C2H2_type"/>
</dbReference>
<accession>A0ABR2W887</accession>
<sequence length="769" mass="88005">MSGDRQERSVSRSRGDYLSDEENFYRGSREKFRRERRSSRERGFERSRGDRKDFSRSRSRSPMNRDRRYRRSPSPRRDRERERRPEAERDGDHYIPNYNRDGYVPAPRYGNNPEANGAPFGAGGNYGFGGPAPTMGEGGGVPFPRGRRGSRNQDYDDFYGDLDNPGGDPFYSDDFNGNPPGPGNAFAGNKPHSIDPNKLDTLVSFKHFSDWVNSQDPAARHHEDELERRYAIYKENFNVRQLNSFFEQHKNSDWFRERYHPKLSQERKKEIIELKKKLYEQFVNDLNSGKLDDINVDDNRAADVVKGPEEKQESEESSENKPADTAVVNKEEENSNTLFIKSVPPSISREQVVKLCETVEGFSYLSLSEPNPQKKYHRLGWIVFKEGCNIQEAFDALNKSKIDEFQFHLALHKHQLTTRPRVAPQIANLPERIRHDEEKVRKLIDLLDKEANEGFEGNQLVRDRLAVIEAKKEGQMDESDDSEITQIKKSLDLHMEYLRKVHLFCYYCGIEADSLEEFTRKCVERHLRKTTPEPITNSTTGKPNNNGQTWIKNLDKKIDMRLTNYSPTEIEKIGGRNPDSELDKFTQKNVNKVDEGRYRCSLCNKLFKGEEFVKKHIAHKHPENFAEISDEVDYFNNYVRDPFHITLPSNTPAPGGNLGAPGPPGAPGMPGFFPFMQPPNNFMSPGFGMNMPFIPQAAAVGTPLHQIPRIGFDTPRGRGAGRALFGAVDRNKKTPGPITNERLPVDPRQVKSYVDLDAPAEGDVDIHYG</sequence>
<dbReference type="InterPro" id="IPR012677">
    <property type="entry name" value="Nucleotide-bd_a/b_plait_sf"/>
</dbReference>
<dbReference type="SUPFAM" id="SSF54928">
    <property type="entry name" value="RNA-binding domain, RBD"/>
    <property type="match status" value="1"/>
</dbReference>
<feature type="compositionally biased region" description="Basic and acidic residues" evidence="5">
    <location>
        <begin position="75"/>
        <end position="93"/>
    </location>
</feature>
<proteinExistence type="inferred from homology"/>
<keyword evidence="4" id="KW-0479">Metal-binding</keyword>
<feature type="compositionally biased region" description="Low complexity" evidence="5">
    <location>
        <begin position="110"/>
        <end position="119"/>
    </location>
</feature>
<dbReference type="PANTHER" id="PTHR13165">
    <property type="entry name" value="ARSENITE-RESISTANCE PROTEIN 2"/>
    <property type="match status" value="1"/>
</dbReference>
<keyword evidence="8" id="KW-1185">Reference proteome</keyword>
<evidence type="ECO:0000259" key="6">
    <source>
        <dbReference type="PROSITE" id="PS50157"/>
    </source>
</evidence>
<protein>
    <recommendedName>
        <fullName evidence="6">C2H2-type domain-containing protein</fullName>
    </recommendedName>
</protein>
<feature type="region of interest" description="Disordered" evidence="5">
    <location>
        <begin position="304"/>
        <end position="331"/>
    </location>
</feature>
<comment type="similarity">
    <text evidence="2">Belongs to the ARS2 family.</text>
</comment>
<evidence type="ECO:0000313" key="7">
    <source>
        <dbReference type="EMBL" id="KAK9722994.1"/>
    </source>
</evidence>
<dbReference type="InterPro" id="IPR039727">
    <property type="entry name" value="SE/Ars2"/>
</dbReference>
<feature type="domain" description="C2H2-type" evidence="6">
    <location>
        <begin position="598"/>
        <end position="621"/>
    </location>
</feature>
<evidence type="ECO:0000256" key="2">
    <source>
        <dbReference type="ARBA" id="ARBA00005407"/>
    </source>
</evidence>
<evidence type="ECO:0000256" key="5">
    <source>
        <dbReference type="SAM" id="MobiDB-lite"/>
    </source>
</evidence>
<dbReference type="Pfam" id="PF04959">
    <property type="entry name" value="ARS2"/>
    <property type="match status" value="1"/>
</dbReference>
<feature type="compositionally biased region" description="Gly residues" evidence="5">
    <location>
        <begin position="120"/>
        <end position="141"/>
    </location>
</feature>
<name>A0ABR2W887_9FUNG</name>
<feature type="compositionally biased region" description="Low complexity" evidence="5">
    <location>
        <begin position="175"/>
        <end position="191"/>
    </location>
</feature>
<organism evidence="7 8">
    <name type="scientific">Basidiobolus ranarum</name>
    <dbReference type="NCBI Taxonomy" id="34480"/>
    <lineage>
        <taxon>Eukaryota</taxon>
        <taxon>Fungi</taxon>
        <taxon>Fungi incertae sedis</taxon>
        <taxon>Zoopagomycota</taxon>
        <taxon>Entomophthoromycotina</taxon>
        <taxon>Basidiobolomycetes</taxon>
        <taxon>Basidiobolales</taxon>
        <taxon>Basidiobolaceae</taxon>
        <taxon>Basidiobolus</taxon>
    </lineage>
</organism>
<keyword evidence="4" id="KW-0862">Zinc</keyword>
<evidence type="ECO:0000313" key="8">
    <source>
        <dbReference type="Proteomes" id="UP001479436"/>
    </source>
</evidence>
<dbReference type="InterPro" id="IPR021933">
    <property type="entry name" value="SERRATE/Ars2_N"/>
</dbReference>
<dbReference type="Proteomes" id="UP001479436">
    <property type="component" value="Unassembled WGS sequence"/>
</dbReference>
<evidence type="ECO:0000256" key="3">
    <source>
        <dbReference type="ARBA" id="ARBA00023242"/>
    </source>
</evidence>
<dbReference type="InterPro" id="IPR007042">
    <property type="entry name" value="SERRATE/Ars2_C"/>
</dbReference>
<gene>
    <name evidence="7" type="ORF">K7432_002293</name>
</gene>
<dbReference type="Pfam" id="PF13821">
    <property type="entry name" value="DUF4187"/>
    <property type="match status" value="1"/>
</dbReference>
<dbReference type="EMBL" id="JASJQH010006935">
    <property type="protein sequence ID" value="KAK9722994.1"/>
    <property type="molecule type" value="Genomic_DNA"/>
</dbReference>
<dbReference type="InterPro" id="IPR025239">
    <property type="entry name" value="DUF4187"/>
</dbReference>
<dbReference type="Gene3D" id="3.30.70.330">
    <property type="match status" value="1"/>
</dbReference>
<dbReference type="PROSITE" id="PS50157">
    <property type="entry name" value="ZINC_FINGER_C2H2_2"/>
    <property type="match status" value="1"/>
</dbReference>
<keyword evidence="4" id="KW-0863">Zinc-finger</keyword>
<comment type="caution">
    <text evidence="7">The sequence shown here is derived from an EMBL/GenBank/DDBJ whole genome shotgun (WGS) entry which is preliminary data.</text>
</comment>
<dbReference type="Pfam" id="PF12066">
    <property type="entry name" value="SERRATE_Ars2_N"/>
    <property type="match status" value="1"/>
</dbReference>
<dbReference type="SMART" id="SM01173">
    <property type="entry name" value="DUF4187"/>
    <property type="match status" value="1"/>
</dbReference>
<feature type="compositionally biased region" description="Basic and acidic residues" evidence="5">
    <location>
        <begin position="1"/>
        <end position="56"/>
    </location>
</feature>
<feature type="region of interest" description="Disordered" evidence="5">
    <location>
        <begin position="729"/>
        <end position="749"/>
    </location>
</feature>
<dbReference type="PANTHER" id="PTHR13165:SF0">
    <property type="entry name" value="SERRATE RNA EFFECTOR MOLECULE HOMOLOG"/>
    <property type="match status" value="1"/>
</dbReference>
<feature type="region of interest" description="Disordered" evidence="5">
    <location>
        <begin position="1"/>
        <end position="193"/>
    </location>
</feature>